<dbReference type="Gene3D" id="3.90.190.10">
    <property type="entry name" value="Protein tyrosine phosphatase superfamily"/>
    <property type="match status" value="1"/>
</dbReference>
<evidence type="ECO:0000256" key="1">
    <source>
        <dbReference type="SAM" id="MobiDB-lite"/>
    </source>
</evidence>
<gene>
    <name evidence="3" type="ORF">PGLA1383_LOCUS3612</name>
</gene>
<feature type="compositionally biased region" description="Basic and acidic residues" evidence="1">
    <location>
        <begin position="979"/>
        <end position="989"/>
    </location>
</feature>
<keyword evidence="4" id="KW-1185">Reference proteome</keyword>
<comment type="caution">
    <text evidence="3">The sequence shown here is derived from an EMBL/GenBank/DDBJ whole genome shotgun (WGS) entry which is preliminary data.</text>
</comment>
<protein>
    <recommendedName>
        <fullName evidence="2">Tyrosine specific protein phosphatases domain-containing protein</fullName>
    </recommendedName>
</protein>
<feature type="compositionally biased region" description="Basic and acidic residues" evidence="1">
    <location>
        <begin position="1030"/>
        <end position="1040"/>
    </location>
</feature>
<proteinExistence type="predicted"/>
<feature type="region of interest" description="Disordered" evidence="1">
    <location>
        <begin position="46"/>
        <end position="82"/>
    </location>
</feature>
<dbReference type="OrthoDB" id="419327at2759"/>
<organism evidence="3 4">
    <name type="scientific">Polarella glacialis</name>
    <name type="common">Dinoflagellate</name>
    <dbReference type="NCBI Taxonomy" id="89957"/>
    <lineage>
        <taxon>Eukaryota</taxon>
        <taxon>Sar</taxon>
        <taxon>Alveolata</taxon>
        <taxon>Dinophyceae</taxon>
        <taxon>Suessiales</taxon>
        <taxon>Suessiaceae</taxon>
        <taxon>Polarella</taxon>
    </lineage>
</organism>
<feature type="compositionally biased region" description="Basic residues" evidence="1">
    <location>
        <begin position="500"/>
        <end position="509"/>
    </location>
</feature>
<name>A0A813DGL2_POLGL</name>
<dbReference type="PROSITE" id="PS50056">
    <property type="entry name" value="TYR_PHOSPHATASE_2"/>
    <property type="match status" value="1"/>
</dbReference>
<accession>A0A813DGL2</accession>
<evidence type="ECO:0000313" key="3">
    <source>
        <dbReference type="EMBL" id="CAE8584684.1"/>
    </source>
</evidence>
<dbReference type="AlphaFoldDB" id="A0A813DGL2"/>
<feature type="region of interest" description="Disordered" evidence="1">
    <location>
        <begin position="1016"/>
        <end position="1040"/>
    </location>
</feature>
<dbReference type="InterPro" id="IPR000387">
    <property type="entry name" value="Tyr_Pase_dom"/>
</dbReference>
<feature type="region of interest" description="Disordered" evidence="1">
    <location>
        <begin position="958"/>
        <end position="990"/>
    </location>
</feature>
<feature type="compositionally biased region" description="Basic and acidic residues" evidence="1">
    <location>
        <begin position="958"/>
        <end position="969"/>
    </location>
</feature>
<feature type="non-terminal residue" evidence="3">
    <location>
        <position position="1191"/>
    </location>
</feature>
<feature type="region of interest" description="Disordered" evidence="1">
    <location>
        <begin position="849"/>
        <end position="874"/>
    </location>
</feature>
<feature type="region of interest" description="Disordered" evidence="1">
    <location>
        <begin position="489"/>
        <end position="516"/>
    </location>
</feature>
<reference evidence="3" key="1">
    <citation type="submission" date="2021-02" db="EMBL/GenBank/DDBJ databases">
        <authorList>
            <person name="Dougan E. K."/>
            <person name="Rhodes N."/>
            <person name="Thang M."/>
            <person name="Chan C."/>
        </authorList>
    </citation>
    <scope>NUCLEOTIDE SEQUENCE</scope>
</reference>
<evidence type="ECO:0000259" key="2">
    <source>
        <dbReference type="PROSITE" id="PS50056"/>
    </source>
</evidence>
<dbReference type="Proteomes" id="UP000654075">
    <property type="component" value="Unassembled WGS sequence"/>
</dbReference>
<feature type="compositionally biased region" description="Low complexity" evidence="1">
    <location>
        <begin position="46"/>
        <end position="56"/>
    </location>
</feature>
<feature type="domain" description="Tyrosine specific protein phosphatases" evidence="2">
    <location>
        <begin position="747"/>
        <end position="818"/>
    </location>
</feature>
<evidence type="ECO:0000313" key="4">
    <source>
        <dbReference type="Proteomes" id="UP000654075"/>
    </source>
</evidence>
<dbReference type="EMBL" id="CAJNNV010001278">
    <property type="protein sequence ID" value="CAE8584684.1"/>
    <property type="molecule type" value="Genomic_DNA"/>
</dbReference>
<sequence length="1191" mass="128817">MSLSAMASAASGLALTVGPAVAHRGGTRLRATRLIPACRGLCASTASPSSSSSASAHGGPETAKPSIFERIPKPSGRSKPKLSGDGLELFSLLASPTDVPLQFSHAARAGIRDYKTWQVLSTSAVRSLRYFKVSHVAAVLHSCAQVSWRDDHLLCGLAEALRCGAELRRGTVRDYSLCLQSLRRLGYCPWVGALRPLVAELRWRLRRQHWRPIDIVLALRFVAQFSLHQLPQVTEAGALCRELQQHAEKRLGDMRHLELAHLARALVQLNAGSGLADNTLLERVAENFSRRAEDLPLGALLHIASSLLAARSPAPAEFRKLLSVKAQADLAQLKPFEIALLASAAAQFKLKDPLLLLQLGRAVGSNLDSFSAQQVGSVAEAFDLLGFQHRPLLGYIEHVLEKEPGPGPAALSRSRCRLLAALLGFAAREGSSARVSRLGLARCAEELSEALLIQSSATTVQLPDTSASEIRQRQLSRRRDAMKKVDEAVALAPKPPSPRPVRRRVRKKAVTTEAAPAPVEAKEASVRLAAAPAEHLLLGDPLDPCSWSIECGQLGIRPLLDLAPQLPKLLGAAPDQTFVQFRTDELGRHEYVSLAEALSRLSSEAGGIGPLSVILEDEVKDRRLKLGHDAVLVLTALSPELQAESAAQVPLDAGVDIDLCPPRGLFRNYTVCEDLTIGRTQCVMLSDESTLSRGVEATGVKIFNFLELIVNCHEPQSANRPGKYNVGTARPNIIFEPIHGLMRLPPGDVVKVLDKIQQKMWERQQTGSIAVHCLAGMHRAPAVVVCQYLYRYYVLGHHQLCNDVDTIYQRLRAKRPGVEPLRLRAAQSPEELLGGQFADLQEIANSLGGGSPWASSNVPTPPAVSEAEPPPGPGRGIGGLVMPGVGILSGPGRRSKKGNSLEVASFAPAGANVFRAKLRPAATPQRRHFERVFGGRHPASRRIHRRILRLEKELKLEKATEEPLSERPPGRRRWAAGKEGTKDPLEARVRAASPQARAAILWRRLRKYRLSGFEPRRSQGRFSAQTPRVKQQDEAEGRGVDAQRKEALLPVLSLEHAVVLAQALASPGGLALPGRALLLQRLGGHCAHVCSVQDAWALLPYEQQRSLAALSRMATALADAGEGCAPLLSKLQARCCSPAALLASVEAGRPQALPRAFLSYLRLAQPRIEQDGLSAAQGRLGVAKRGANLQP</sequence>
<feature type="compositionally biased region" description="Polar residues" evidence="1">
    <location>
        <begin position="1020"/>
        <end position="1029"/>
    </location>
</feature>
<dbReference type="InterPro" id="IPR029021">
    <property type="entry name" value="Prot-tyrosine_phosphatase-like"/>
</dbReference>
<dbReference type="SUPFAM" id="SSF52799">
    <property type="entry name" value="(Phosphotyrosine protein) phosphatases II"/>
    <property type="match status" value="1"/>
</dbReference>